<proteinExistence type="predicted"/>
<keyword evidence="3" id="KW-1185">Reference proteome</keyword>
<evidence type="ECO:0000313" key="2">
    <source>
        <dbReference type="EMBL" id="KAF0538405.1"/>
    </source>
</evidence>
<accession>A0A8H4AW60</accession>
<dbReference type="OrthoDB" id="10257471at2759"/>
<reference evidence="2 3" key="1">
    <citation type="journal article" date="2019" name="Environ. Microbiol.">
        <title>At the nexus of three kingdoms: the genome of the mycorrhizal fungus Gigaspora margarita provides insights into plant, endobacterial and fungal interactions.</title>
        <authorList>
            <person name="Venice F."/>
            <person name="Ghignone S."/>
            <person name="Salvioli di Fossalunga A."/>
            <person name="Amselem J."/>
            <person name="Novero M."/>
            <person name="Xianan X."/>
            <person name="Sedzielewska Toro K."/>
            <person name="Morin E."/>
            <person name="Lipzen A."/>
            <person name="Grigoriev I.V."/>
            <person name="Henrissat B."/>
            <person name="Martin F.M."/>
            <person name="Bonfante P."/>
        </authorList>
    </citation>
    <scope>NUCLEOTIDE SEQUENCE [LARGE SCALE GENOMIC DNA]</scope>
    <source>
        <strain evidence="2 3">BEG34</strain>
    </source>
</reference>
<sequence length="256" mass="29893">MDSLPNECLTSIFENFENNNRLLYKCSLISRKWCQINVPILWSEPGHHFKDIRVIEILLLSLNDEEQFQLVPFMFDLPKKRNLSFNYSSLINSVLKIDLNTGVRNWLLSTPHCNDELQVRIVDSLITMLLRSNENIKRISIDGFNTNLIFNHIHNIHYLDLCELTRETVNDLISLLNNHKTLKTLRLFSNRTNIIESDQLENLLSTITNNLKTLYISNHRMGRQEGKMFAKFLRRNTGLTSLTLKGDSSWDPSTEE</sequence>
<dbReference type="Gene3D" id="3.80.10.10">
    <property type="entry name" value="Ribonuclease Inhibitor"/>
    <property type="match status" value="1"/>
</dbReference>
<organism evidence="2 3">
    <name type="scientific">Gigaspora margarita</name>
    <dbReference type="NCBI Taxonomy" id="4874"/>
    <lineage>
        <taxon>Eukaryota</taxon>
        <taxon>Fungi</taxon>
        <taxon>Fungi incertae sedis</taxon>
        <taxon>Mucoromycota</taxon>
        <taxon>Glomeromycotina</taxon>
        <taxon>Glomeromycetes</taxon>
        <taxon>Diversisporales</taxon>
        <taxon>Gigasporaceae</taxon>
        <taxon>Gigaspora</taxon>
    </lineage>
</organism>
<dbReference type="SUPFAM" id="SSF52047">
    <property type="entry name" value="RNI-like"/>
    <property type="match status" value="1"/>
</dbReference>
<dbReference type="AlphaFoldDB" id="A0A8H4AW60"/>
<evidence type="ECO:0000313" key="3">
    <source>
        <dbReference type="Proteomes" id="UP000439903"/>
    </source>
</evidence>
<dbReference type="EMBL" id="WTPW01000181">
    <property type="protein sequence ID" value="KAF0538405.1"/>
    <property type="molecule type" value="Genomic_DNA"/>
</dbReference>
<comment type="caution">
    <text evidence="2">The sequence shown here is derived from an EMBL/GenBank/DDBJ whole genome shotgun (WGS) entry which is preliminary data.</text>
</comment>
<dbReference type="Proteomes" id="UP000439903">
    <property type="component" value="Unassembled WGS sequence"/>
</dbReference>
<dbReference type="InterPro" id="IPR001810">
    <property type="entry name" value="F-box_dom"/>
</dbReference>
<protein>
    <recommendedName>
        <fullName evidence="1">F-box domain-containing protein</fullName>
    </recommendedName>
</protein>
<name>A0A8H4AW60_GIGMA</name>
<evidence type="ECO:0000259" key="1">
    <source>
        <dbReference type="Pfam" id="PF12937"/>
    </source>
</evidence>
<dbReference type="Pfam" id="PF12937">
    <property type="entry name" value="F-box-like"/>
    <property type="match status" value="1"/>
</dbReference>
<gene>
    <name evidence="2" type="ORF">F8M41_007812</name>
</gene>
<feature type="domain" description="F-box" evidence="1">
    <location>
        <begin position="1"/>
        <end position="44"/>
    </location>
</feature>
<dbReference type="InterPro" id="IPR032675">
    <property type="entry name" value="LRR_dom_sf"/>
</dbReference>